<organism evidence="3">
    <name type="scientific">marine sediment metagenome</name>
    <dbReference type="NCBI Taxonomy" id="412755"/>
    <lineage>
        <taxon>unclassified sequences</taxon>
        <taxon>metagenomes</taxon>
        <taxon>ecological metagenomes</taxon>
    </lineage>
</organism>
<dbReference type="EMBL" id="BARS01025059">
    <property type="protein sequence ID" value="GAG00439.1"/>
    <property type="molecule type" value="Genomic_DNA"/>
</dbReference>
<dbReference type="Pfam" id="PF14579">
    <property type="entry name" value="HHH_6"/>
    <property type="match status" value="1"/>
</dbReference>
<accession>X0U3U1</accession>
<gene>
    <name evidence="3" type="ORF">S01H1_39664</name>
</gene>
<evidence type="ECO:0000259" key="2">
    <source>
        <dbReference type="Pfam" id="PF17657"/>
    </source>
</evidence>
<dbReference type="GO" id="GO:0006260">
    <property type="term" value="P:DNA replication"/>
    <property type="evidence" value="ECO:0007669"/>
    <property type="project" value="InterPro"/>
</dbReference>
<dbReference type="Gene3D" id="1.10.150.870">
    <property type="match status" value="1"/>
</dbReference>
<comment type="caution">
    <text evidence="3">The sequence shown here is derived from an EMBL/GenBank/DDBJ whole genome shotgun (WGS) entry which is preliminary data.</text>
</comment>
<dbReference type="InterPro" id="IPR029460">
    <property type="entry name" value="DNAPol_HHH"/>
</dbReference>
<name>X0U3U1_9ZZZZ</name>
<evidence type="ECO:0008006" key="4">
    <source>
        <dbReference type="Google" id="ProtNLM"/>
    </source>
</evidence>
<protein>
    <recommendedName>
        <fullName evidence="4">DNA polymerase helix-hairpin-helix motif domain-containing protein</fullName>
    </recommendedName>
</protein>
<dbReference type="Pfam" id="PF17657">
    <property type="entry name" value="DNA_pol3_finger"/>
    <property type="match status" value="1"/>
</dbReference>
<proteinExistence type="predicted"/>
<sequence length="268" mass="30864">ASEGMKELFVRRNRGLEKPPRLDPGLEKVLNGTYGILLYEDDAMLVAKCLAGLPIEEADRFRRAITKWRTQDELQRVTEHFLRRCVSHGTDPELARGMCKQMAKFNSYSFCRAHAASYALLAYAVAYLKAHYPAQFWVAALNNNAGMYEKRVYIEAAKRSGIRILLPCVNRSETEFTLEEESIRVGLTRVAELSQKSIKRIIRTRRTRPYDDLRDFQERTGVGPKETENLIRCGAFDFISMIRPLLLWQLYTQKAVARHSSRLDLNAE</sequence>
<reference evidence="3" key="1">
    <citation type="journal article" date="2014" name="Front. Microbiol.">
        <title>High frequency of phylogenetically diverse reductive dehalogenase-homologous genes in deep subseafloor sedimentary metagenomes.</title>
        <authorList>
            <person name="Kawai M."/>
            <person name="Futagami T."/>
            <person name="Toyoda A."/>
            <person name="Takaki Y."/>
            <person name="Nishi S."/>
            <person name="Hori S."/>
            <person name="Arai W."/>
            <person name="Tsubouchi T."/>
            <person name="Morono Y."/>
            <person name="Uchiyama I."/>
            <person name="Ito T."/>
            <person name="Fujiyama A."/>
            <person name="Inagaki F."/>
            <person name="Takami H."/>
        </authorList>
    </citation>
    <scope>NUCLEOTIDE SEQUENCE</scope>
    <source>
        <strain evidence="3">Expedition CK06-06</strain>
    </source>
</reference>
<dbReference type="PANTHER" id="PTHR32294:SF0">
    <property type="entry name" value="DNA POLYMERASE III SUBUNIT ALPHA"/>
    <property type="match status" value="1"/>
</dbReference>
<feature type="non-terminal residue" evidence="3">
    <location>
        <position position="268"/>
    </location>
</feature>
<dbReference type="AlphaFoldDB" id="X0U3U1"/>
<feature type="non-terminal residue" evidence="3">
    <location>
        <position position="1"/>
    </location>
</feature>
<feature type="domain" description="DNA polymerase helix-hairpin-helix motif" evidence="1">
    <location>
        <begin position="161"/>
        <end position="241"/>
    </location>
</feature>
<evidence type="ECO:0000259" key="1">
    <source>
        <dbReference type="Pfam" id="PF14579"/>
    </source>
</evidence>
<evidence type="ECO:0000313" key="3">
    <source>
        <dbReference type="EMBL" id="GAG00439.1"/>
    </source>
</evidence>
<feature type="domain" description="DNA polymerase III alpha subunit finger" evidence="2">
    <location>
        <begin position="3"/>
        <end position="88"/>
    </location>
</feature>
<dbReference type="InterPro" id="IPR004805">
    <property type="entry name" value="DnaE2/DnaE/PolC"/>
</dbReference>
<dbReference type="InterPro" id="IPR040982">
    <property type="entry name" value="DNA_pol3_finger"/>
</dbReference>
<dbReference type="GO" id="GO:0008408">
    <property type="term" value="F:3'-5' exonuclease activity"/>
    <property type="evidence" value="ECO:0007669"/>
    <property type="project" value="InterPro"/>
</dbReference>
<dbReference type="PANTHER" id="PTHR32294">
    <property type="entry name" value="DNA POLYMERASE III SUBUNIT ALPHA"/>
    <property type="match status" value="1"/>
</dbReference>